<keyword evidence="10" id="KW-1185">Reference proteome</keyword>
<dbReference type="PROSITE" id="PS50847">
    <property type="entry name" value="GRAM_POS_ANCHORING"/>
    <property type="match status" value="1"/>
</dbReference>
<protein>
    <recommendedName>
        <fullName evidence="8">Gram-positive cocci surface proteins LPxTG domain-containing protein</fullName>
    </recommendedName>
</protein>
<keyword evidence="6" id="KW-0812">Transmembrane</keyword>
<comment type="caution">
    <text evidence="9">The sequence shown here is derived from an EMBL/GenBank/DDBJ whole genome shotgun (WGS) entry which is preliminary data.</text>
</comment>
<evidence type="ECO:0000313" key="9">
    <source>
        <dbReference type="EMBL" id="MDQ1028987.1"/>
    </source>
</evidence>
<keyword evidence="4" id="KW-0572">Peptidoglycan-anchor</keyword>
<feature type="domain" description="Gram-positive cocci surface proteins LPxTG" evidence="8">
    <location>
        <begin position="260"/>
        <end position="296"/>
    </location>
</feature>
<evidence type="ECO:0000256" key="6">
    <source>
        <dbReference type="SAM" id="Phobius"/>
    </source>
</evidence>
<reference evidence="9 10" key="1">
    <citation type="submission" date="2023-07" db="EMBL/GenBank/DDBJ databases">
        <title>Comparative genomics of wheat-associated soil bacteria to identify genetic determinants of phenazine resistance.</title>
        <authorList>
            <person name="Mouncey N."/>
        </authorList>
    </citation>
    <scope>NUCLEOTIDE SEQUENCE [LARGE SCALE GENOMIC DNA]</scope>
    <source>
        <strain evidence="9 10">V2I4</strain>
    </source>
</reference>
<accession>A0ABU0T0C7</accession>
<evidence type="ECO:0000256" key="2">
    <source>
        <dbReference type="ARBA" id="ARBA00022525"/>
    </source>
</evidence>
<sequence>MAWQGPVSMRLSKPVCLAVSAAAALAPVPADAAVGVDQRPGRPTCAEPGNGEFPVRTRIHGGPAEYDAGGGFRTWYIDLTNTTDATCGNIHPVVVLVDGKRALRPEQPRLEFYDGERPRPVDFERTEQDENIGVLGAPASAAKGAEAEEAPFPGFTVAPGATLSVKVRLAVTSDAVANDVVAHAAVVQRQRDDGDWVGQSNDYRFRILGEGEGVGEGDSEEGGKGEVGGKDGAGAGSTDGRDSADAAGRVPDGIPFAEELARTGLHSTRGILAATAGALLLLGAGLGALLAARRRR</sequence>
<dbReference type="Proteomes" id="UP001230328">
    <property type="component" value="Unassembled WGS sequence"/>
</dbReference>
<feature type="region of interest" description="Disordered" evidence="5">
    <location>
        <begin position="210"/>
        <end position="251"/>
    </location>
</feature>
<evidence type="ECO:0000256" key="5">
    <source>
        <dbReference type="SAM" id="MobiDB-lite"/>
    </source>
</evidence>
<keyword evidence="6" id="KW-0472">Membrane</keyword>
<evidence type="ECO:0000256" key="7">
    <source>
        <dbReference type="SAM" id="SignalP"/>
    </source>
</evidence>
<keyword evidence="2" id="KW-0964">Secreted</keyword>
<evidence type="ECO:0000256" key="4">
    <source>
        <dbReference type="ARBA" id="ARBA00023088"/>
    </source>
</evidence>
<dbReference type="InterPro" id="IPR019931">
    <property type="entry name" value="LPXTG_anchor"/>
</dbReference>
<feature type="transmembrane region" description="Helical" evidence="6">
    <location>
        <begin position="271"/>
        <end position="292"/>
    </location>
</feature>
<evidence type="ECO:0000256" key="3">
    <source>
        <dbReference type="ARBA" id="ARBA00022729"/>
    </source>
</evidence>
<name>A0ABU0T0C7_9ACTN</name>
<keyword evidence="1" id="KW-0134">Cell wall</keyword>
<evidence type="ECO:0000259" key="8">
    <source>
        <dbReference type="PROSITE" id="PS50847"/>
    </source>
</evidence>
<organism evidence="9 10">
    <name type="scientific">Streptomyces umbrinus</name>
    <dbReference type="NCBI Taxonomy" id="67370"/>
    <lineage>
        <taxon>Bacteria</taxon>
        <taxon>Bacillati</taxon>
        <taxon>Actinomycetota</taxon>
        <taxon>Actinomycetes</taxon>
        <taxon>Kitasatosporales</taxon>
        <taxon>Streptomycetaceae</taxon>
        <taxon>Streptomyces</taxon>
        <taxon>Streptomyces phaeochromogenes group</taxon>
    </lineage>
</organism>
<keyword evidence="6" id="KW-1133">Transmembrane helix</keyword>
<gene>
    <name evidence="9" type="ORF">QF035_006569</name>
</gene>
<dbReference type="EMBL" id="JAUSZI010000002">
    <property type="protein sequence ID" value="MDQ1028987.1"/>
    <property type="molecule type" value="Genomic_DNA"/>
</dbReference>
<proteinExistence type="predicted"/>
<evidence type="ECO:0000313" key="10">
    <source>
        <dbReference type="Proteomes" id="UP001230328"/>
    </source>
</evidence>
<evidence type="ECO:0000256" key="1">
    <source>
        <dbReference type="ARBA" id="ARBA00022512"/>
    </source>
</evidence>
<feature type="signal peptide" evidence="7">
    <location>
        <begin position="1"/>
        <end position="32"/>
    </location>
</feature>
<keyword evidence="3 7" id="KW-0732">Signal</keyword>
<feature type="chain" id="PRO_5046748464" description="Gram-positive cocci surface proteins LPxTG domain-containing protein" evidence="7">
    <location>
        <begin position="33"/>
        <end position="296"/>
    </location>
</feature>